<dbReference type="OrthoDB" id="2189106at2759"/>
<keyword evidence="4" id="KW-0446">Lipid-binding</keyword>
<accession>A0A8K0C795</accession>
<dbReference type="GO" id="GO:0005802">
    <property type="term" value="C:trans-Golgi network"/>
    <property type="evidence" value="ECO:0007669"/>
    <property type="project" value="TreeGrafter"/>
</dbReference>
<comment type="similarity">
    <text evidence="2">Belongs to the GOLPH3/VPS74 family.</text>
</comment>
<dbReference type="PANTHER" id="PTHR12704">
    <property type="entry name" value="TRANS-GOLGI PROTEIN GMX33"/>
    <property type="match status" value="1"/>
</dbReference>
<feature type="compositionally biased region" description="Acidic residues" evidence="6">
    <location>
        <begin position="17"/>
        <end position="31"/>
    </location>
</feature>
<dbReference type="GO" id="GO:0005829">
    <property type="term" value="C:cytosol"/>
    <property type="evidence" value="ECO:0007669"/>
    <property type="project" value="TreeGrafter"/>
</dbReference>
<dbReference type="EMBL" id="VTPC01091019">
    <property type="protein sequence ID" value="KAF2880142.1"/>
    <property type="molecule type" value="Genomic_DNA"/>
</dbReference>
<dbReference type="GO" id="GO:0048194">
    <property type="term" value="P:Golgi vesicle budding"/>
    <property type="evidence" value="ECO:0007669"/>
    <property type="project" value="TreeGrafter"/>
</dbReference>
<dbReference type="GO" id="GO:0006890">
    <property type="term" value="P:retrograde vesicle-mediated transport, Golgi to endoplasmic reticulum"/>
    <property type="evidence" value="ECO:0007669"/>
    <property type="project" value="TreeGrafter"/>
</dbReference>
<name>A0A8K0C795_IGNLU</name>
<evidence type="ECO:0000256" key="1">
    <source>
        <dbReference type="ARBA" id="ARBA00004255"/>
    </source>
</evidence>
<evidence type="ECO:0000256" key="2">
    <source>
        <dbReference type="ARBA" id="ARBA00007284"/>
    </source>
</evidence>
<keyword evidence="3" id="KW-0333">Golgi apparatus</keyword>
<evidence type="ECO:0000256" key="5">
    <source>
        <dbReference type="ARBA" id="ARBA00023136"/>
    </source>
</evidence>
<sequence length="275" mass="31431">MNYNEGLVQRKHAVTQENEDAEDAADSDSSDSPENKLTLMEEIFLLGLKDKDGYTSFWNDSLSVGLRGCIIAELSFRGRIQLEPASMRRRALTSRKLAVKNDTPTGDVLLDETLKLIKVTDPPESVRNWIKYLNGDTWNPLKIVYQLKNVRERIAKNLVEKGIVTTEKKNFFIFDMTTHPLTDDNIKSKLTKKIQEAVLDKWTNNYQRIDKRLLALIYLAHASDVLEDAFSSLNDEDYDLAMKRVGELLSLDFQVESVNSNIPEVLWSVIATFNK</sequence>
<dbReference type="AlphaFoldDB" id="A0A8K0C795"/>
<dbReference type="InterPro" id="IPR038261">
    <property type="entry name" value="GPP34-like_sf"/>
</dbReference>
<dbReference type="GO" id="GO:0031985">
    <property type="term" value="C:Golgi cisterna"/>
    <property type="evidence" value="ECO:0007669"/>
    <property type="project" value="TreeGrafter"/>
</dbReference>
<comment type="subcellular location">
    <subcellularLocation>
        <location evidence="1">Golgi apparatus membrane</location>
        <topology evidence="1">Peripheral membrane protein</topology>
        <orientation evidence="1">Cytoplasmic side</orientation>
    </subcellularLocation>
</comment>
<reference evidence="7" key="1">
    <citation type="submission" date="2019-08" db="EMBL/GenBank/DDBJ databases">
        <title>The genome of the North American firefly Photinus pyralis.</title>
        <authorList>
            <consortium name="Photinus pyralis genome working group"/>
            <person name="Fallon T.R."/>
            <person name="Sander Lower S.E."/>
            <person name="Weng J.-K."/>
        </authorList>
    </citation>
    <scope>NUCLEOTIDE SEQUENCE</scope>
    <source>
        <strain evidence="7">TRF0915ILg1</strain>
        <tissue evidence="7">Whole body</tissue>
    </source>
</reference>
<dbReference type="GO" id="GO:0070273">
    <property type="term" value="F:phosphatidylinositol-4-phosphate binding"/>
    <property type="evidence" value="ECO:0007669"/>
    <property type="project" value="InterPro"/>
</dbReference>
<evidence type="ECO:0000256" key="6">
    <source>
        <dbReference type="SAM" id="MobiDB-lite"/>
    </source>
</evidence>
<dbReference type="Proteomes" id="UP000801492">
    <property type="component" value="Unassembled WGS sequence"/>
</dbReference>
<keyword evidence="5" id="KW-0472">Membrane</keyword>
<evidence type="ECO:0008006" key="9">
    <source>
        <dbReference type="Google" id="ProtNLM"/>
    </source>
</evidence>
<protein>
    <recommendedName>
        <fullName evidence="9">Golgi phosphoprotein 3</fullName>
    </recommendedName>
</protein>
<dbReference type="InterPro" id="IPR008628">
    <property type="entry name" value="GPP34-like"/>
</dbReference>
<gene>
    <name evidence="7" type="ORF">ILUMI_26031</name>
</gene>
<evidence type="ECO:0000256" key="3">
    <source>
        <dbReference type="ARBA" id="ARBA00023034"/>
    </source>
</evidence>
<keyword evidence="8" id="KW-1185">Reference proteome</keyword>
<dbReference type="FunFam" id="1.10.3630.10:FF:000004">
    <property type="entry name" value="Probable VPS74-protein involved in protein-vacuolar targeting"/>
    <property type="match status" value="1"/>
</dbReference>
<organism evidence="7 8">
    <name type="scientific">Ignelater luminosus</name>
    <name type="common">Cucubano</name>
    <name type="synonym">Pyrophorus luminosus</name>
    <dbReference type="NCBI Taxonomy" id="2038154"/>
    <lineage>
        <taxon>Eukaryota</taxon>
        <taxon>Metazoa</taxon>
        <taxon>Ecdysozoa</taxon>
        <taxon>Arthropoda</taxon>
        <taxon>Hexapoda</taxon>
        <taxon>Insecta</taxon>
        <taxon>Pterygota</taxon>
        <taxon>Neoptera</taxon>
        <taxon>Endopterygota</taxon>
        <taxon>Coleoptera</taxon>
        <taxon>Polyphaga</taxon>
        <taxon>Elateriformia</taxon>
        <taxon>Elateroidea</taxon>
        <taxon>Elateridae</taxon>
        <taxon>Agrypninae</taxon>
        <taxon>Pyrophorini</taxon>
        <taxon>Ignelater</taxon>
    </lineage>
</organism>
<evidence type="ECO:0000313" key="8">
    <source>
        <dbReference type="Proteomes" id="UP000801492"/>
    </source>
</evidence>
<dbReference type="Pfam" id="PF05719">
    <property type="entry name" value="GPP34"/>
    <property type="match status" value="1"/>
</dbReference>
<dbReference type="PANTHER" id="PTHR12704:SF2">
    <property type="entry name" value="GOLGI PHOSPHOPROTEIN 3 HOMOLOG SAURON"/>
    <property type="match status" value="1"/>
</dbReference>
<proteinExistence type="inferred from homology"/>
<dbReference type="GO" id="GO:0007030">
    <property type="term" value="P:Golgi organization"/>
    <property type="evidence" value="ECO:0007669"/>
    <property type="project" value="TreeGrafter"/>
</dbReference>
<evidence type="ECO:0000313" key="7">
    <source>
        <dbReference type="EMBL" id="KAF2880142.1"/>
    </source>
</evidence>
<comment type="caution">
    <text evidence="7">The sequence shown here is derived from an EMBL/GenBank/DDBJ whole genome shotgun (WGS) entry which is preliminary data.</text>
</comment>
<dbReference type="Gene3D" id="1.10.3630.10">
    <property type="entry name" value="yeast vps74-n-term truncation variant domain like"/>
    <property type="match status" value="1"/>
</dbReference>
<feature type="region of interest" description="Disordered" evidence="6">
    <location>
        <begin position="1"/>
        <end position="34"/>
    </location>
</feature>
<dbReference type="GO" id="GO:0043001">
    <property type="term" value="P:Golgi to plasma membrane protein transport"/>
    <property type="evidence" value="ECO:0007669"/>
    <property type="project" value="TreeGrafter"/>
</dbReference>
<dbReference type="GO" id="GO:0000139">
    <property type="term" value="C:Golgi membrane"/>
    <property type="evidence" value="ECO:0007669"/>
    <property type="project" value="UniProtKB-SubCell"/>
</dbReference>
<evidence type="ECO:0000256" key="4">
    <source>
        <dbReference type="ARBA" id="ARBA00023121"/>
    </source>
</evidence>